<keyword evidence="2 3" id="KW-1005">Bacterial flagellum biogenesis</keyword>
<dbReference type="EMBL" id="FQZO01000001">
    <property type="protein sequence ID" value="SHI59701.1"/>
    <property type="molecule type" value="Genomic_DNA"/>
</dbReference>
<accession>A0A1M6CFT6</accession>
<reference evidence="4 5" key="1">
    <citation type="submission" date="2016-11" db="EMBL/GenBank/DDBJ databases">
        <authorList>
            <person name="Jaros S."/>
            <person name="Januszkiewicz K."/>
            <person name="Wedrychowicz H."/>
        </authorList>
    </citation>
    <scope>NUCLEOTIDE SEQUENCE [LARGE SCALE GENOMIC DNA]</scope>
    <source>
        <strain evidence="4 5">DSM 21864</strain>
    </source>
</reference>
<dbReference type="GO" id="GO:0044781">
    <property type="term" value="P:bacterial-type flagellum organization"/>
    <property type="evidence" value="ECO:0007669"/>
    <property type="project" value="UniProtKB-UniRule"/>
</dbReference>
<dbReference type="Proteomes" id="UP000184080">
    <property type="component" value="Unassembled WGS sequence"/>
</dbReference>
<dbReference type="Pfam" id="PF03963">
    <property type="entry name" value="FlgD"/>
    <property type="match status" value="1"/>
</dbReference>
<keyword evidence="4" id="KW-0969">Cilium</keyword>
<dbReference type="AlphaFoldDB" id="A0A1M6CFT6"/>
<keyword evidence="4" id="KW-0282">Flagellum</keyword>
<dbReference type="STRING" id="1121298.SAMN05444401_1104"/>
<gene>
    <name evidence="4" type="ORF">SAMN05444401_1104</name>
</gene>
<protein>
    <recommendedName>
        <fullName evidence="3">Basal-body rod modification protein FlgD</fullName>
    </recommendedName>
</protein>
<dbReference type="RefSeq" id="WP_073004387.1">
    <property type="nucleotide sequence ID" value="NZ_FQZO01000001.1"/>
</dbReference>
<organism evidence="4 5">
    <name type="scientific">Clostridium amylolyticum</name>
    <dbReference type="NCBI Taxonomy" id="1121298"/>
    <lineage>
        <taxon>Bacteria</taxon>
        <taxon>Bacillati</taxon>
        <taxon>Bacillota</taxon>
        <taxon>Clostridia</taxon>
        <taxon>Eubacteriales</taxon>
        <taxon>Clostridiaceae</taxon>
        <taxon>Clostridium</taxon>
    </lineage>
</organism>
<evidence type="ECO:0000313" key="5">
    <source>
        <dbReference type="Proteomes" id="UP000184080"/>
    </source>
</evidence>
<evidence type="ECO:0000256" key="1">
    <source>
        <dbReference type="ARBA" id="ARBA00010577"/>
    </source>
</evidence>
<sequence>MKGFKVDESYGNRATERGTQIISPGSDMDKNAFLRILAAELSNQDPMNSKDSTQYVTQMAQFASMEQMTNLNSTMSGFAVNSLVGKGVTLKVLDPNGVPYTGVVKAVTRQGSNVFLSVEINEAGSNKIMDFKQQDIQTVLDVPNFSLDSVSGNMALLTAASLIGKETEFEVPKANGEGKEDKVDKFSGIVQGVFKEKGFIKLNVKLKDSDEIKTFTLGQLVKVSDVVNKD</sequence>
<evidence type="ECO:0000256" key="3">
    <source>
        <dbReference type="RuleBase" id="RU362076"/>
    </source>
</evidence>
<dbReference type="InterPro" id="IPR005648">
    <property type="entry name" value="FlgD"/>
</dbReference>
<comment type="function">
    <text evidence="3">Required for flagellar hook formation. May act as a scaffolding protein.</text>
</comment>
<keyword evidence="5" id="KW-1185">Reference proteome</keyword>
<evidence type="ECO:0000256" key="2">
    <source>
        <dbReference type="ARBA" id="ARBA00022795"/>
    </source>
</evidence>
<name>A0A1M6CFT6_9CLOT</name>
<evidence type="ECO:0000313" key="4">
    <source>
        <dbReference type="EMBL" id="SHI59701.1"/>
    </source>
</evidence>
<keyword evidence="4" id="KW-0966">Cell projection</keyword>
<comment type="similarity">
    <text evidence="1 3">Belongs to the FlgD family.</text>
</comment>
<dbReference type="OrthoDB" id="280334at2"/>
<proteinExistence type="inferred from homology"/>